<evidence type="ECO:0008006" key="4">
    <source>
        <dbReference type="Google" id="ProtNLM"/>
    </source>
</evidence>
<dbReference type="EMBL" id="JAINDJ010000002">
    <property type="protein sequence ID" value="KAG9459035.1"/>
    <property type="molecule type" value="Genomic_DNA"/>
</dbReference>
<dbReference type="Proteomes" id="UP000825729">
    <property type="component" value="Unassembled WGS sequence"/>
</dbReference>
<evidence type="ECO:0000256" key="1">
    <source>
        <dbReference type="SAM" id="MobiDB-lite"/>
    </source>
</evidence>
<proteinExistence type="predicted"/>
<evidence type="ECO:0000313" key="2">
    <source>
        <dbReference type="EMBL" id="KAG9459035.1"/>
    </source>
</evidence>
<keyword evidence="3" id="KW-1185">Reference proteome</keyword>
<organism evidence="2 3">
    <name type="scientific">Aristolochia fimbriata</name>
    <name type="common">White veined hardy Dutchman's pipe vine</name>
    <dbReference type="NCBI Taxonomy" id="158543"/>
    <lineage>
        <taxon>Eukaryota</taxon>
        <taxon>Viridiplantae</taxon>
        <taxon>Streptophyta</taxon>
        <taxon>Embryophyta</taxon>
        <taxon>Tracheophyta</taxon>
        <taxon>Spermatophyta</taxon>
        <taxon>Magnoliopsida</taxon>
        <taxon>Magnoliidae</taxon>
        <taxon>Piperales</taxon>
        <taxon>Aristolochiaceae</taxon>
        <taxon>Aristolochia</taxon>
    </lineage>
</organism>
<gene>
    <name evidence="2" type="ORF">H6P81_003543</name>
</gene>
<accession>A0AAV7FCV7</accession>
<protein>
    <recommendedName>
        <fullName evidence="4">DUF4283 domain-containing protein</fullName>
    </recommendedName>
</protein>
<dbReference type="AlphaFoldDB" id="A0AAV7FCV7"/>
<comment type="caution">
    <text evidence="2">The sequence shown here is derived from an EMBL/GenBank/DDBJ whole genome shotgun (WGS) entry which is preliminary data.</text>
</comment>
<name>A0AAV7FCV7_ARIFI</name>
<evidence type="ECO:0000313" key="3">
    <source>
        <dbReference type="Proteomes" id="UP000825729"/>
    </source>
</evidence>
<feature type="region of interest" description="Disordered" evidence="1">
    <location>
        <begin position="152"/>
        <end position="174"/>
    </location>
</feature>
<sequence>MTEQSSRGKPCETGKGIAIPESIQASYSLVDGGNRWYLDTITLKGEIVVKLAVKRPSEWSPSWNTGDPSIWVSVSGILAHLWREEIFRALGSLAGIVVEINMEALRGERLERARVRILASPSFAQKMQVPIRMENFQYVAVIEEEKKKKYGKVKKKKKRKKQKYITRVWRRKEE</sequence>
<reference evidence="2 3" key="1">
    <citation type="submission" date="2021-07" db="EMBL/GenBank/DDBJ databases">
        <title>The Aristolochia fimbriata genome: insights into angiosperm evolution, floral development and chemical biosynthesis.</title>
        <authorList>
            <person name="Jiao Y."/>
        </authorList>
    </citation>
    <scope>NUCLEOTIDE SEQUENCE [LARGE SCALE GENOMIC DNA]</scope>
    <source>
        <strain evidence="2">IBCAS-2021</strain>
        <tissue evidence="2">Leaf</tissue>
    </source>
</reference>